<feature type="transmembrane region" description="Helical" evidence="7">
    <location>
        <begin position="367"/>
        <end position="386"/>
    </location>
</feature>
<evidence type="ECO:0000256" key="2">
    <source>
        <dbReference type="ARBA" id="ARBA00007430"/>
    </source>
</evidence>
<feature type="transmembrane region" description="Helical" evidence="7">
    <location>
        <begin position="155"/>
        <end position="176"/>
    </location>
</feature>
<keyword evidence="6 7" id="KW-0472">Membrane</keyword>
<reference evidence="8 9" key="1">
    <citation type="submission" date="2019-10" db="EMBL/GenBank/DDBJ databases">
        <title>Bifidobacterium from non-human primates.</title>
        <authorList>
            <person name="Modesto M."/>
        </authorList>
    </citation>
    <scope>NUCLEOTIDE SEQUENCE [LARGE SCALE GENOMIC DNA]</scope>
    <source>
        <strain evidence="8 9">TREC</strain>
    </source>
</reference>
<feature type="transmembrane region" description="Helical" evidence="7">
    <location>
        <begin position="392"/>
        <end position="414"/>
    </location>
</feature>
<accession>A0A7K3TIN1</accession>
<protein>
    <submittedName>
        <fullName evidence="8">Oligosaccharide flippase family protein</fullName>
    </submittedName>
</protein>
<feature type="transmembrane region" description="Helical" evidence="7">
    <location>
        <begin position="458"/>
        <end position="479"/>
    </location>
</feature>
<evidence type="ECO:0000256" key="5">
    <source>
        <dbReference type="ARBA" id="ARBA00022989"/>
    </source>
</evidence>
<dbReference type="AlphaFoldDB" id="A0A7K3TIN1"/>
<feature type="transmembrane region" description="Helical" evidence="7">
    <location>
        <begin position="182"/>
        <end position="201"/>
    </location>
</feature>
<evidence type="ECO:0000313" key="8">
    <source>
        <dbReference type="EMBL" id="NEG78965.1"/>
    </source>
</evidence>
<evidence type="ECO:0000256" key="6">
    <source>
        <dbReference type="ARBA" id="ARBA00023136"/>
    </source>
</evidence>
<dbReference type="Proteomes" id="UP000469763">
    <property type="component" value="Unassembled WGS sequence"/>
</dbReference>
<keyword evidence="4 7" id="KW-0812">Transmembrane</keyword>
<keyword evidence="5 7" id="KW-1133">Transmembrane helix</keyword>
<feature type="transmembrane region" description="Helical" evidence="7">
    <location>
        <begin position="123"/>
        <end position="143"/>
    </location>
</feature>
<name>A0A7K3TIN1_9BIFI</name>
<proteinExistence type="inferred from homology"/>
<dbReference type="InterPro" id="IPR050833">
    <property type="entry name" value="Poly_Biosynth_Transport"/>
</dbReference>
<comment type="subcellular location">
    <subcellularLocation>
        <location evidence="1">Cell membrane</location>
        <topology evidence="1">Multi-pass membrane protein</topology>
    </subcellularLocation>
</comment>
<feature type="transmembrane region" description="Helical" evidence="7">
    <location>
        <begin position="426"/>
        <end position="446"/>
    </location>
</feature>
<dbReference type="EMBL" id="WHZY01000013">
    <property type="protein sequence ID" value="NEG78965.1"/>
    <property type="molecule type" value="Genomic_DNA"/>
</dbReference>
<dbReference type="PANTHER" id="PTHR30250:SF10">
    <property type="entry name" value="LIPOPOLYSACCHARIDE BIOSYNTHESIS PROTEIN WZXC"/>
    <property type="match status" value="1"/>
</dbReference>
<evidence type="ECO:0000256" key="4">
    <source>
        <dbReference type="ARBA" id="ARBA00022692"/>
    </source>
</evidence>
<evidence type="ECO:0000256" key="7">
    <source>
        <dbReference type="SAM" id="Phobius"/>
    </source>
</evidence>
<keyword evidence="9" id="KW-1185">Reference proteome</keyword>
<evidence type="ECO:0000256" key="3">
    <source>
        <dbReference type="ARBA" id="ARBA00022475"/>
    </source>
</evidence>
<feature type="transmembrane region" description="Helical" evidence="7">
    <location>
        <begin position="91"/>
        <end position="117"/>
    </location>
</feature>
<organism evidence="8 9">
    <name type="scientific">Bifidobacterium avesanii</name>
    <dbReference type="NCBI Taxonomy" id="1798157"/>
    <lineage>
        <taxon>Bacteria</taxon>
        <taxon>Bacillati</taxon>
        <taxon>Actinomycetota</taxon>
        <taxon>Actinomycetes</taxon>
        <taxon>Bifidobacteriales</taxon>
        <taxon>Bifidobacteriaceae</taxon>
        <taxon>Bifidobacterium</taxon>
    </lineage>
</organism>
<keyword evidence="3" id="KW-1003">Cell membrane</keyword>
<feature type="transmembrane region" description="Helical" evidence="7">
    <location>
        <begin position="334"/>
        <end position="355"/>
    </location>
</feature>
<gene>
    <name evidence="8" type="ORF">GFD22_08295</name>
</gene>
<dbReference type="CDD" id="cd13127">
    <property type="entry name" value="MATE_tuaB_like"/>
    <property type="match status" value="1"/>
</dbReference>
<dbReference type="PANTHER" id="PTHR30250">
    <property type="entry name" value="PST FAMILY PREDICTED COLANIC ACID TRANSPORTER"/>
    <property type="match status" value="1"/>
</dbReference>
<dbReference type="GO" id="GO:0005886">
    <property type="term" value="C:plasma membrane"/>
    <property type="evidence" value="ECO:0007669"/>
    <property type="project" value="UniProtKB-SubCell"/>
</dbReference>
<evidence type="ECO:0000313" key="9">
    <source>
        <dbReference type="Proteomes" id="UP000469763"/>
    </source>
</evidence>
<comment type="caution">
    <text evidence="8">The sequence shown here is derived from an EMBL/GenBank/DDBJ whole genome shotgun (WGS) entry which is preliminary data.</text>
</comment>
<feature type="transmembrane region" description="Helical" evidence="7">
    <location>
        <begin position="55"/>
        <end position="79"/>
    </location>
</feature>
<dbReference type="Pfam" id="PF13440">
    <property type="entry name" value="Polysacc_synt_3"/>
    <property type="match status" value="1"/>
</dbReference>
<feature type="transmembrane region" description="Helical" evidence="7">
    <location>
        <begin position="300"/>
        <end position="328"/>
    </location>
</feature>
<dbReference type="OrthoDB" id="9770347at2"/>
<evidence type="ECO:0000256" key="1">
    <source>
        <dbReference type="ARBA" id="ARBA00004651"/>
    </source>
</evidence>
<sequence length="494" mass="55374">MNRTGIVKSEYMKHNNISFFKAAVIQFSSRYMNVLIQLILTAVLARLLSPEEYGVMAGLTVFTSLFAILADMGFGAGIIQYKQLDRYDFGGLLIFSFILAAVLTICFIFMGFPISWFYQETEYIPLCALSSVSVFFNTVNMVPNGILLRDKRFDVIGVRLIATTVFGGVIAVVMALNGFGTYSLVWNVNITAISIFLWNIITVRQQISIQKLDILKSVRLIARYSAYQAGFSIINYFSRNTDHLIIGRFFGSIPLGLYDKAYKLTTYPIQFIPGVLGSILQPYLSAYQDDKERLHNYQMLMVRALAIAGAYIAGIFGLCGHEIVLIFYGDQWSACVPLFVILSLSIIFQMVMNVTGGILQSAGRTDLLFRQGLAATTVMLVLLSLGSITGNVVILTVFVTCAFILQTFTVAYYTTYKAFGHTICEFLKPVAIVIVLGIVAISLPYITKFILYWQTGNVIIDFIIYIFFYSLSFLAVFYLHGDIKQFISLLKKKK</sequence>
<comment type="similarity">
    <text evidence="2">Belongs to the polysaccharide synthase family.</text>
</comment>